<sequence>MKSIARDENQITLIYNSQNHVGERTFAHASAIKDKELQAIDIAKTPLTGTQWAELADGLNTDVKGLLSFENVSDDDEIKTADYDENDYIKIIEHRPELLAHPILIHGDAMKQIVNPTEAQEFLGVDSAGLEKKMMHEEPTISSTTKKEHFIEKPEKGDHN</sequence>
<evidence type="ECO:0000256" key="1">
    <source>
        <dbReference type="SAM" id="MobiDB-lite"/>
    </source>
</evidence>
<evidence type="ECO:0008006" key="4">
    <source>
        <dbReference type="Google" id="ProtNLM"/>
    </source>
</evidence>
<organism evidence="2 3">
    <name type="scientific">Leeuwenhoekiella parthenopeia</name>
    <dbReference type="NCBI Taxonomy" id="2890320"/>
    <lineage>
        <taxon>Bacteria</taxon>
        <taxon>Pseudomonadati</taxon>
        <taxon>Bacteroidota</taxon>
        <taxon>Flavobacteriia</taxon>
        <taxon>Flavobacteriales</taxon>
        <taxon>Flavobacteriaceae</taxon>
        <taxon>Leeuwenhoekiella</taxon>
    </lineage>
</organism>
<proteinExistence type="predicted"/>
<dbReference type="Gene3D" id="3.40.30.10">
    <property type="entry name" value="Glutaredoxin"/>
    <property type="match status" value="1"/>
</dbReference>
<gene>
    <name evidence="2" type="ORF">LLW17_08205</name>
</gene>
<evidence type="ECO:0000313" key="3">
    <source>
        <dbReference type="Proteomes" id="UP001197770"/>
    </source>
</evidence>
<dbReference type="RefSeq" id="WP_228229771.1">
    <property type="nucleotide sequence ID" value="NZ_JAJGMW010000008.1"/>
</dbReference>
<accession>A0ABS8GRU4</accession>
<keyword evidence="3" id="KW-1185">Reference proteome</keyword>
<name>A0ABS8GRU4_9FLAO</name>
<protein>
    <recommendedName>
        <fullName evidence="4">Arsenate reductase</fullName>
    </recommendedName>
</protein>
<feature type="region of interest" description="Disordered" evidence="1">
    <location>
        <begin position="135"/>
        <end position="160"/>
    </location>
</feature>
<reference evidence="2 3" key="1">
    <citation type="submission" date="2021-11" db="EMBL/GenBank/DDBJ databases">
        <title>Seasonal and diel survey of microbial diversity of the Tyrrhenian coast.</title>
        <authorList>
            <person name="Gattoni G."/>
            <person name="Corral P."/>
        </authorList>
    </citation>
    <scope>NUCLEOTIDE SEQUENCE [LARGE SCALE GENOMIC DNA]</scope>
    <source>
        <strain evidence="2 3">Mr9</strain>
    </source>
</reference>
<comment type="caution">
    <text evidence="2">The sequence shown here is derived from an EMBL/GenBank/DDBJ whole genome shotgun (WGS) entry which is preliminary data.</text>
</comment>
<dbReference type="Proteomes" id="UP001197770">
    <property type="component" value="Unassembled WGS sequence"/>
</dbReference>
<evidence type="ECO:0000313" key="2">
    <source>
        <dbReference type="EMBL" id="MCC4212697.1"/>
    </source>
</evidence>
<dbReference type="EMBL" id="JAJGMW010000008">
    <property type="protein sequence ID" value="MCC4212697.1"/>
    <property type="molecule type" value="Genomic_DNA"/>
</dbReference>